<feature type="domain" description="B box-type" evidence="3">
    <location>
        <begin position="124"/>
        <end position="174"/>
    </location>
</feature>
<organism evidence="4 5">
    <name type="scientific">Mytilus edulis</name>
    <name type="common">Blue mussel</name>
    <dbReference type="NCBI Taxonomy" id="6550"/>
    <lineage>
        <taxon>Eukaryota</taxon>
        <taxon>Metazoa</taxon>
        <taxon>Spiralia</taxon>
        <taxon>Lophotrochozoa</taxon>
        <taxon>Mollusca</taxon>
        <taxon>Bivalvia</taxon>
        <taxon>Autobranchia</taxon>
        <taxon>Pteriomorphia</taxon>
        <taxon>Mytilida</taxon>
        <taxon>Mytiloidea</taxon>
        <taxon>Mytilidae</taxon>
        <taxon>Mytilinae</taxon>
        <taxon>Mytilus</taxon>
    </lineage>
</organism>
<gene>
    <name evidence="4" type="ORF">MEDL_52136</name>
</gene>
<evidence type="ECO:0000256" key="1">
    <source>
        <dbReference type="PROSITE-ProRule" id="PRU00024"/>
    </source>
</evidence>
<dbReference type="PROSITE" id="PS50119">
    <property type="entry name" value="ZF_BBOX"/>
    <property type="match status" value="1"/>
</dbReference>
<dbReference type="OrthoDB" id="6121460at2759"/>
<dbReference type="SUPFAM" id="SSF101898">
    <property type="entry name" value="NHL repeat"/>
    <property type="match status" value="1"/>
</dbReference>
<evidence type="ECO:0000256" key="2">
    <source>
        <dbReference type="SAM" id="MobiDB-lite"/>
    </source>
</evidence>
<dbReference type="SMART" id="SM00336">
    <property type="entry name" value="BBOX"/>
    <property type="match status" value="1"/>
</dbReference>
<keyword evidence="1" id="KW-0863">Zinc-finger</keyword>
<keyword evidence="1" id="KW-0862">Zinc</keyword>
<name>A0A8S3U1P0_MYTED</name>
<dbReference type="PANTHER" id="PTHR25462:SF296">
    <property type="entry name" value="MEIOTIC P26, ISOFORM F"/>
    <property type="match status" value="1"/>
</dbReference>
<dbReference type="SUPFAM" id="SSF57845">
    <property type="entry name" value="B-box zinc-binding domain"/>
    <property type="match status" value="1"/>
</dbReference>
<evidence type="ECO:0000313" key="5">
    <source>
        <dbReference type="Proteomes" id="UP000683360"/>
    </source>
</evidence>
<evidence type="ECO:0000259" key="3">
    <source>
        <dbReference type="PROSITE" id="PS50119"/>
    </source>
</evidence>
<feature type="region of interest" description="Disordered" evidence="2">
    <location>
        <begin position="323"/>
        <end position="346"/>
    </location>
</feature>
<dbReference type="CDD" id="cd19757">
    <property type="entry name" value="Bbox1"/>
    <property type="match status" value="1"/>
</dbReference>
<dbReference type="GO" id="GO:0008270">
    <property type="term" value="F:zinc ion binding"/>
    <property type="evidence" value="ECO:0007669"/>
    <property type="project" value="UniProtKB-KW"/>
</dbReference>
<dbReference type="Proteomes" id="UP000683360">
    <property type="component" value="Unassembled WGS sequence"/>
</dbReference>
<comment type="caution">
    <text evidence="4">The sequence shown here is derived from an EMBL/GenBank/DDBJ whole genome shotgun (WGS) entry which is preliminary data.</text>
</comment>
<proteinExistence type="predicted"/>
<dbReference type="InterPro" id="IPR000315">
    <property type="entry name" value="Znf_B-box"/>
</dbReference>
<dbReference type="AlphaFoldDB" id="A0A8S3U1P0"/>
<dbReference type="Pfam" id="PF22586">
    <property type="entry name" value="ANCHR-like_BBOX"/>
    <property type="match status" value="1"/>
</dbReference>
<evidence type="ECO:0000313" key="4">
    <source>
        <dbReference type="EMBL" id="CAG2239789.1"/>
    </source>
</evidence>
<dbReference type="EMBL" id="CAJPWZ010002536">
    <property type="protein sequence ID" value="CAG2239789.1"/>
    <property type="molecule type" value="Genomic_DNA"/>
</dbReference>
<accession>A0A8S3U1P0</accession>
<feature type="compositionally biased region" description="Basic and acidic residues" evidence="2">
    <location>
        <begin position="334"/>
        <end position="346"/>
    </location>
</feature>
<reference evidence="4" key="1">
    <citation type="submission" date="2021-03" db="EMBL/GenBank/DDBJ databases">
        <authorList>
            <person name="Bekaert M."/>
        </authorList>
    </citation>
    <scope>NUCLEOTIDE SEQUENCE</scope>
</reference>
<dbReference type="InterPro" id="IPR047153">
    <property type="entry name" value="TRIM45/56/19-like"/>
</dbReference>
<dbReference type="PANTHER" id="PTHR25462">
    <property type="entry name" value="BONUS, ISOFORM C-RELATED"/>
    <property type="match status" value="1"/>
</dbReference>
<protein>
    <recommendedName>
        <fullName evidence="3">B box-type domain-containing protein</fullName>
    </recommendedName>
</protein>
<dbReference type="Gene3D" id="3.30.160.60">
    <property type="entry name" value="Classic Zinc Finger"/>
    <property type="match status" value="1"/>
</dbReference>
<sequence length="346" mass="39233">MGTIILDTRAGDVTLTNNKNQQALMMMPSTPVPTIDNIKLTSRQTVKTKGMTCSNLQGGIKWQVELPAHLTNPRGIALDNYGFVYVSGRDSNNVVIISQDGNKHRLLLSEKDADRHNLYLSMSSKLTVCGVCEYRNINKQSVVWCLECDEGLCEECKEHHTASKGSRNHSIVPVSEYQQIPSGILEITQTCPKHSEKYQIFCKKHDCPCCRRCVTETHSGCQEMDVIDDVIKNVKSSNAFLEMEQTLTELSGNLQKIRKDRQENIKSLMECRANIEKDVQQTRMSINKHLDTLQESLTKELYAVEKNESTKIENIISSIQEKERKISESQTTLDKMKQHASDLRHS</sequence>
<keyword evidence="1" id="KW-0479">Metal-binding</keyword>
<keyword evidence="5" id="KW-1185">Reference proteome</keyword>